<dbReference type="Gene3D" id="2.130.10.10">
    <property type="entry name" value="YVTN repeat-like/Quinoprotein amine dehydrogenase"/>
    <property type="match status" value="3"/>
</dbReference>
<keyword evidence="5" id="KW-1185">Reference proteome</keyword>
<dbReference type="Gene3D" id="2.60.40.10">
    <property type="entry name" value="Immunoglobulins"/>
    <property type="match status" value="1"/>
</dbReference>
<dbReference type="SUPFAM" id="SSF63829">
    <property type="entry name" value="Calcium-dependent phosphotriesterase"/>
    <property type="match status" value="2"/>
</dbReference>
<dbReference type="Pfam" id="PF07495">
    <property type="entry name" value="Y_Y_Y"/>
    <property type="match status" value="1"/>
</dbReference>
<dbReference type="InterPro" id="IPR013783">
    <property type="entry name" value="Ig-like_fold"/>
</dbReference>
<dbReference type="PANTHER" id="PTHR43547">
    <property type="entry name" value="TWO-COMPONENT HISTIDINE KINASE"/>
    <property type="match status" value="1"/>
</dbReference>
<organism evidence="4 5">
    <name type="scientific">Sulfidibacter corallicola</name>
    <dbReference type="NCBI Taxonomy" id="2818388"/>
    <lineage>
        <taxon>Bacteria</taxon>
        <taxon>Pseudomonadati</taxon>
        <taxon>Acidobacteriota</taxon>
        <taxon>Holophagae</taxon>
        <taxon>Acanthopleuribacterales</taxon>
        <taxon>Acanthopleuribacteraceae</taxon>
        <taxon>Sulfidibacter</taxon>
    </lineage>
</organism>
<evidence type="ECO:0000259" key="3">
    <source>
        <dbReference type="SMART" id="SM00387"/>
    </source>
</evidence>
<sequence>MPPIPRISNPTRSQAIRFAIALLWLWPMAVPGLFASPEKIYFDHLSVEHGLSQSRVLAIAQDRKGLLWFGTQDGLNRYDGYHFTVFRPDKTREGAISDHNIRTLAAASDGGLWIGTRHGGLNYYDALHRRFETHPLNAPGQGSSDDRAETALKNIGSLLEDRPDRLWVGTQGAGLWVGHRTTGFRPVTGSGERQLPANARIRALVADARGFLWIGTEKQGLYRLDIATETVTSFREGDGSIGLLSDRVLSLLLDEAGDLWIGTQAGLCRLDAAGNHLTAFGEDAEREPRLGIGQPFALLQDRGGKIWIGMRDSGLVVYDPAQRRSTHYRYRPLNDQSLNSNKIWSLFEDEGGIIWIGTGGQGLNKYARGLRQFATYANLPDHPTTPGAYQALSLAVGRDDTLWMGTWDQGLVAFDLTSDRFRYHLTGEEAPGPGPAKLVIAVLEDAERLLWLGIWGRGLVRFHPDTGAYRQFPWDPAAPEQSARWNVTALAKGTDDALWLGSYRRGLFRFDRGSEAFRRFAPDPNRADSLSHHQIAALLRDSRDRIWVGTYGGGLCRLDDPELDRFRVYRHDPDLPASLGNDRITCLWEGHRNRIWVGTSGAGLHLLREDSDDFRRITTVEGLPSDVVNGMLHDEHGFLWVATNKGLAKLDDTSGDIRVYGPLEGVQAEFNAGVFARTADGEMFFGGNRGLNRFRPDQILVNERPPPVILTGFKKFNRPVTLEREIDDLDLLELSFRDNFISFEFAALDYTAPSQNRYAYKLEGVDPEWVEAGTRNFAIYTNLSGGRYRFRVRAANSDGIWNAKGTELQVYIRPPFWQRWWFRGAMMLLGIGIVTGLPLAWQWRRLQRLQQLRREELETKRRLTEGREVERLRIAQELHDGPVQDLHAIHIQLALQIRQWSKRLEEWGLAPANQDQDRSMKGLKSLGGYILKILQDLRDLCGQLRPPTLTHFGLEAALQAHIERCREKHPEIRIECELTADQPSLSEETELALFRICQEALNNALQHARSDYVFIRFEADAENLVLEIEDNGKGFDEKQNFVQLSREGHFGLLGISERAASIGAQLSIVSRPNQGTLIRVSAPVPQSA</sequence>
<keyword evidence="2" id="KW-0472">Membrane</keyword>
<dbReference type="Proteomes" id="UP000663929">
    <property type="component" value="Chromosome"/>
</dbReference>
<reference evidence="4" key="1">
    <citation type="submission" date="2021-03" db="EMBL/GenBank/DDBJ databases">
        <title>Acanthopleuribacteraceae sp. M133.</title>
        <authorList>
            <person name="Wang G."/>
        </authorList>
    </citation>
    <scope>NUCLEOTIDE SEQUENCE</scope>
    <source>
        <strain evidence="4">M133</strain>
    </source>
</reference>
<dbReference type="InterPro" id="IPR036890">
    <property type="entry name" value="HATPase_C_sf"/>
</dbReference>
<dbReference type="GO" id="GO:0046983">
    <property type="term" value="F:protein dimerization activity"/>
    <property type="evidence" value="ECO:0007669"/>
    <property type="project" value="InterPro"/>
</dbReference>
<gene>
    <name evidence="4" type="ORF">J3U87_16210</name>
</gene>
<proteinExistence type="predicted"/>
<dbReference type="SUPFAM" id="SSF101898">
    <property type="entry name" value="NHL repeat"/>
    <property type="match status" value="1"/>
</dbReference>
<dbReference type="InterPro" id="IPR011123">
    <property type="entry name" value="Y_Y_Y"/>
</dbReference>
<dbReference type="Gene3D" id="1.20.5.1930">
    <property type="match status" value="1"/>
</dbReference>
<dbReference type="FunFam" id="2.60.40.10:FF:000791">
    <property type="entry name" value="Two-component system sensor histidine kinase/response regulator"/>
    <property type="match status" value="1"/>
</dbReference>
<name>A0A8A4TWY3_SULCO</name>
<evidence type="ECO:0000313" key="4">
    <source>
        <dbReference type="EMBL" id="QTD53990.1"/>
    </source>
</evidence>
<dbReference type="GO" id="GO:0000155">
    <property type="term" value="F:phosphorelay sensor kinase activity"/>
    <property type="evidence" value="ECO:0007669"/>
    <property type="project" value="InterPro"/>
</dbReference>
<protein>
    <recommendedName>
        <fullName evidence="3">Histidine kinase/HSP90-like ATPase domain-containing protein</fullName>
    </recommendedName>
</protein>
<keyword evidence="2" id="KW-1133">Transmembrane helix</keyword>
<dbReference type="GO" id="GO:0016020">
    <property type="term" value="C:membrane"/>
    <property type="evidence" value="ECO:0007669"/>
    <property type="project" value="InterPro"/>
</dbReference>
<keyword evidence="1" id="KW-0597">Phosphoprotein</keyword>
<dbReference type="RefSeq" id="WP_237384090.1">
    <property type="nucleotide sequence ID" value="NZ_CP071793.1"/>
</dbReference>
<dbReference type="Pfam" id="PF07494">
    <property type="entry name" value="Reg_prop"/>
    <property type="match status" value="7"/>
</dbReference>
<dbReference type="SMART" id="SM00387">
    <property type="entry name" value="HATPase_c"/>
    <property type="match status" value="1"/>
</dbReference>
<dbReference type="InterPro" id="IPR015943">
    <property type="entry name" value="WD40/YVTN_repeat-like_dom_sf"/>
</dbReference>
<dbReference type="Pfam" id="PF02518">
    <property type="entry name" value="HATPase_c"/>
    <property type="match status" value="1"/>
</dbReference>
<dbReference type="Gene3D" id="3.30.565.10">
    <property type="entry name" value="Histidine kinase-like ATPase, C-terminal domain"/>
    <property type="match status" value="1"/>
</dbReference>
<dbReference type="InterPro" id="IPR011712">
    <property type="entry name" value="Sig_transdc_His_kin_sub3_dim/P"/>
</dbReference>
<evidence type="ECO:0000313" key="5">
    <source>
        <dbReference type="Proteomes" id="UP000663929"/>
    </source>
</evidence>
<accession>A0A8A4TWY3</accession>
<dbReference type="InterPro" id="IPR003594">
    <property type="entry name" value="HATPase_dom"/>
</dbReference>
<evidence type="ECO:0000256" key="2">
    <source>
        <dbReference type="SAM" id="Phobius"/>
    </source>
</evidence>
<feature type="domain" description="Histidine kinase/HSP90-like ATPase" evidence="3">
    <location>
        <begin position="988"/>
        <end position="1086"/>
    </location>
</feature>
<dbReference type="InterPro" id="IPR011110">
    <property type="entry name" value="Reg_prop"/>
</dbReference>
<dbReference type="EMBL" id="CP071793">
    <property type="protein sequence ID" value="QTD53990.1"/>
    <property type="molecule type" value="Genomic_DNA"/>
</dbReference>
<dbReference type="KEGG" id="scor:J3U87_16210"/>
<dbReference type="Pfam" id="PF07730">
    <property type="entry name" value="HisKA_3"/>
    <property type="match status" value="1"/>
</dbReference>
<evidence type="ECO:0000256" key="1">
    <source>
        <dbReference type="ARBA" id="ARBA00022553"/>
    </source>
</evidence>
<dbReference type="CDD" id="cd16917">
    <property type="entry name" value="HATPase_UhpB-NarQ-NarX-like"/>
    <property type="match status" value="1"/>
</dbReference>
<dbReference type="SUPFAM" id="SSF55874">
    <property type="entry name" value="ATPase domain of HSP90 chaperone/DNA topoisomerase II/histidine kinase"/>
    <property type="match status" value="1"/>
</dbReference>
<feature type="transmembrane region" description="Helical" evidence="2">
    <location>
        <begin position="820"/>
        <end position="841"/>
    </location>
</feature>
<dbReference type="PANTHER" id="PTHR43547:SF2">
    <property type="entry name" value="HYBRID SIGNAL TRANSDUCTION HISTIDINE KINASE C"/>
    <property type="match status" value="1"/>
</dbReference>
<dbReference type="AlphaFoldDB" id="A0A8A4TWY3"/>
<keyword evidence="2" id="KW-0812">Transmembrane</keyword>